<dbReference type="InterPro" id="IPR011990">
    <property type="entry name" value="TPR-like_helical_dom_sf"/>
</dbReference>
<dbReference type="Gene3D" id="1.25.40.10">
    <property type="entry name" value="Tetratricopeptide repeat domain"/>
    <property type="match status" value="1"/>
</dbReference>
<dbReference type="Gene3D" id="3.40.50.1820">
    <property type="entry name" value="alpha/beta hydrolase"/>
    <property type="match status" value="1"/>
</dbReference>
<dbReference type="SUPFAM" id="SSF53474">
    <property type="entry name" value="alpha/beta-Hydrolases"/>
    <property type="match status" value="1"/>
</dbReference>
<organism evidence="1 2">
    <name type="scientific">Lutibacter flavus</name>
    <dbReference type="NCBI Taxonomy" id="691689"/>
    <lineage>
        <taxon>Bacteria</taxon>
        <taxon>Pseudomonadati</taxon>
        <taxon>Bacteroidota</taxon>
        <taxon>Flavobacteriia</taxon>
        <taxon>Flavobacteriales</taxon>
        <taxon>Flavobacteriaceae</taxon>
        <taxon>Lutibacter</taxon>
    </lineage>
</organism>
<dbReference type="RefSeq" id="WP_089379615.1">
    <property type="nucleotide sequence ID" value="NZ_FZNX01000007.1"/>
</dbReference>
<evidence type="ECO:0000313" key="2">
    <source>
        <dbReference type="Proteomes" id="UP000198412"/>
    </source>
</evidence>
<dbReference type="PANTHER" id="PTHR48098">
    <property type="entry name" value="ENTEROCHELIN ESTERASE-RELATED"/>
    <property type="match status" value="1"/>
</dbReference>
<reference evidence="2" key="1">
    <citation type="submission" date="2017-06" db="EMBL/GenBank/DDBJ databases">
        <authorList>
            <person name="Varghese N."/>
            <person name="Submissions S."/>
        </authorList>
    </citation>
    <scope>NUCLEOTIDE SEQUENCE [LARGE SCALE GENOMIC DNA]</scope>
    <source>
        <strain evidence="2">DSM 27993</strain>
    </source>
</reference>
<evidence type="ECO:0000313" key="1">
    <source>
        <dbReference type="EMBL" id="SNR83450.1"/>
    </source>
</evidence>
<dbReference type="InterPro" id="IPR050583">
    <property type="entry name" value="Mycobacterial_A85_antigen"/>
</dbReference>
<dbReference type="EMBL" id="FZNX01000007">
    <property type="protein sequence ID" value="SNR83450.1"/>
    <property type="molecule type" value="Genomic_DNA"/>
</dbReference>
<dbReference type="SUPFAM" id="SSF48452">
    <property type="entry name" value="TPR-like"/>
    <property type="match status" value="1"/>
</dbReference>
<dbReference type="OrthoDB" id="9784036at2"/>
<dbReference type="PANTHER" id="PTHR48098:SF6">
    <property type="entry name" value="FERRI-BACILLIBACTIN ESTERASE BESA"/>
    <property type="match status" value="1"/>
</dbReference>
<dbReference type="InterPro" id="IPR000801">
    <property type="entry name" value="Esterase-like"/>
</dbReference>
<proteinExistence type="predicted"/>
<gene>
    <name evidence="1" type="ORF">SAMN04488111_3362</name>
</gene>
<dbReference type="Proteomes" id="UP000198412">
    <property type="component" value="Unassembled WGS sequence"/>
</dbReference>
<protein>
    <submittedName>
        <fullName evidence="1">Uncharacterized protein</fullName>
    </submittedName>
</protein>
<dbReference type="AlphaFoldDB" id="A0A238ZJI8"/>
<keyword evidence="2" id="KW-1185">Reference proteome</keyword>
<dbReference type="Pfam" id="PF00756">
    <property type="entry name" value="Esterase"/>
    <property type="match status" value="1"/>
</dbReference>
<accession>A0A238ZJI8</accession>
<name>A0A238ZJI8_9FLAO</name>
<dbReference type="InterPro" id="IPR029058">
    <property type="entry name" value="AB_hydrolase_fold"/>
</dbReference>
<sequence length="406" mass="46031">MNTKIFKNSLSVLFIIFLQFNVSAQISEKIELTKGNKLLGLGTQYILKSKILQEQRPVIISLPLGYENSSANYPVLYLLDGLGNIKHEIGTVELLTDSGIIPPMIIVGIESLDRSRDLTPSNAGQDVYGGVGDAGITQSGGAPKFLQFLEEELIPFVESHFRTHPYRLLEGHSFGGLFSTYALMEKPDIFDAFIIQAPALWWNKEEMTEKAKGFFKSNSNLKKAIYFGIGGGDGWGMQQELKRYVQVIDKNPPQNLRWKLEEVGDEDHDTSRLLLNYYGLKFVFSDLIAPEELINDYSDLAFLKGERELMNKYGKHARRPVSNYVDIAFKLLKEENDLGAIVVLNRAIEAYPKYIGLMTNLAKLYEKTKQEKKAIETYKLAIKLSKKLKLGQEEDFKNEINKLKKN</sequence>